<dbReference type="AlphaFoldDB" id="A0A2P7RNC6"/>
<dbReference type="Pfam" id="PF11164">
    <property type="entry name" value="DUF2948"/>
    <property type="match status" value="1"/>
</dbReference>
<dbReference type="EMBL" id="PXYK01000040">
    <property type="protein sequence ID" value="PSJ51741.1"/>
    <property type="molecule type" value="Genomic_DNA"/>
</dbReference>
<reference evidence="1 2" key="1">
    <citation type="submission" date="2018-03" db="EMBL/GenBank/DDBJ databases">
        <title>The draft genome of Mesorhizobium sp. 6GN-30.</title>
        <authorList>
            <person name="Liu L."/>
            <person name="Li L."/>
            <person name="Wang T."/>
            <person name="Zhang X."/>
            <person name="Liang L."/>
        </authorList>
    </citation>
    <scope>NUCLEOTIDE SEQUENCE [LARGE SCALE GENOMIC DNA]</scope>
    <source>
        <strain evidence="1 2">6GN30</strain>
    </source>
</reference>
<organism evidence="1 2">
    <name type="scientific">Kumtagia ephedrae</name>
    <dbReference type="NCBI Taxonomy" id="2116701"/>
    <lineage>
        <taxon>Bacteria</taxon>
        <taxon>Pseudomonadati</taxon>
        <taxon>Pseudomonadota</taxon>
        <taxon>Alphaproteobacteria</taxon>
        <taxon>Hyphomicrobiales</taxon>
        <taxon>Phyllobacteriaceae</taxon>
        <taxon>Kumtagia</taxon>
    </lineage>
</organism>
<protein>
    <submittedName>
        <fullName evidence="1">DUF2948 domain-containing protein</fullName>
    </submittedName>
</protein>
<proteinExistence type="predicted"/>
<evidence type="ECO:0000313" key="2">
    <source>
        <dbReference type="Proteomes" id="UP000241229"/>
    </source>
</evidence>
<gene>
    <name evidence="1" type="ORF">C7I84_27065</name>
</gene>
<dbReference type="RefSeq" id="WP_106775329.1">
    <property type="nucleotide sequence ID" value="NZ_PXYK01000040.1"/>
</dbReference>
<accession>A0A2P7RNC6</accession>
<dbReference type="Proteomes" id="UP000241229">
    <property type="component" value="Unassembled WGS sequence"/>
</dbReference>
<sequence>MDQLKLAALDEEDLNVISAHVQDAVTKVGDLKFHQRDRRFVVPIHRFAWETQAGLFPDRPQRRSSVLHFERVGAVKASGVARGKPEDVLALLALRFHPAEAPGGTIELVFSGGGAIRLEVECIEARLADLGGAWEASSRPKHRI</sequence>
<dbReference type="InterPro" id="IPR021335">
    <property type="entry name" value="DUF2948"/>
</dbReference>
<keyword evidence="2" id="KW-1185">Reference proteome</keyword>
<name>A0A2P7RNC6_9HYPH</name>
<comment type="caution">
    <text evidence="1">The sequence shown here is derived from an EMBL/GenBank/DDBJ whole genome shotgun (WGS) entry which is preliminary data.</text>
</comment>
<dbReference type="OrthoDB" id="9806367at2"/>
<evidence type="ECO:0000313" key="1">
    <source>
        <dbReference type="EMBL" id="PSJ51741.1"/>
    </source>
</evidence>